<proteinExistence type="predicted"/>
<reference evidence="3" key="1">
    <citation type="submission" date="2023-03" db="EMBL/GenBank/DDBJ databases">
        <title>Massive genome expansion in bonnet fungi (Mycena s.s.) driven by repeated elements and novel gene families across ecological guilds.</title>
        <authorList>
            <consortium name="Lawrence Berkeley National Laboratory"/>
            <person name="Harder C.B."/>
            <person name="Miyauchi S."/>
            <person name="Viragh M."/>
            <person name="Kuo A."/>
            <person name="Thoen E."/>
            <person name="Andreopoulos B."/>
            <person name="Lu D."/>
            <person name="Skrede I."/>
            <person name="Drula E."/>
            <person name="Henrissat B."/>
            <person name="Morin E."/>
            <person name="Kohler A."/>
            <person name="Barry K."/>
            <person name="LaButti K."/>
            <person name="Morin E."/>
            <person name="Salamov A."/>
            <person name="Lipzen A."/>
            <person name="Mereny Z."/>
            <person name="Hegedus B."/>
            <person name="Baldrian P."/>
            <person name="Stursova M."/>
            <person name="Weitz H."/>
            <person name="Taylor A."/>
            <person name="Grigoriev I.V."/>
            <person name="Nagy L.G."/>
            <person name="Martin F."/>
            <person name="Kauserud H."/>
        </authorList>
    </citation>
    <scope>NUCLEOTIDE SEQUENCE</scope>
    <source>
        <strain evidence="3">9284</strain>
    </source>
</reference>
<feature type="compositionally biased region" description="Polar residues" evidence="1">
    <location>
        <begin position="11"/>
        <end position="22"/>
    </location>
</feature>
<keyword evidence="2" id="KW-0472">Membrane</keyword>
<keyword evidence="2" id="KW-1133">Transmembrane helix</keyword>
<name>A0AAD7BF07_9AGAR</name>
<evidence type="ECO:0000313" key="4">
    <source>
        <dbReference type="Proteomes" id="UP001221142"/>
    </source>
</evidence>
<feature type="transmembrane region" description="Helical" evidence="2">
    <location>
        <begin position="174"/>
        <end position="199"/>
    </location>
</feature>
<evidence type="ECO:0000256" key="1">
    <source>
        <dbReference type="SAM" id="MobiDB-lite"/>
    </source>
</evidence>
<comment type="caution">
    <text evidence="3">The sequence shown here is derived from an EMBL/GenBank/DDBJ whole genome shotgun (WGS) entry which is preliminary data.</text>
</comment>
<feature type="transmembrane region" description="Helical" evidence="2">
    <location>
        <begin position="630"/>
        <end position="653"/>
    </location>
</feature>
<dbReference type="AlphaFoldDB" id="A0AAD7BF07"/>
<sequence>MEPEEDRDSADTVSPNADSSSLEGAMSPIRVGYIQVPFSAEPGDPYIDSLQYTPCSESPKSPNHSQDILKQPFLDEDDTGAGTVYLSASRRYNFSILLPALMTSLVTAGTASALLGWLISRRVKNAVGVDSVPFRHALVAVESPPTIFDSIIRPVETGNNDVATTMYGLALSSLMVHVVPLTMPFVLGVFAYLLAHLWLREQRRGRMNALPTPTQYGHLIALCGASGIRNVYDTARYLGLRKRPTASTTLIVAFCGTTLVLLVNYLLSVGDLWLHTTATTFSYAVQTPISSEVLPEMGSRINGTLCPAPAPYVLNGTVTGHSNCQHSQSGDRNGTWGTAALVNEGAAVLANGSFTSQIQVIDNLATLLPKTLPSGVRNLVFSTFAMEATCKPVSNCQKQAYLPGTDDNYLIFCNEFSPPFAVSGEASFESMLNQFDSTTSSLVFQSDMTGMPAAGVGPIGHVRGAGYALNATLNPAGVLVVLYWAGGMLSLPEDFAGWYNHTDTDTSVNYLFYLSSCVLDVWDVAVSYSASTNDGSAPSFSVVSSLKTHSDFNTSSALLAALDPAYSATLATQLTTTLQRSSSVSSEDFNTFLAGNLSQGVLAYAAPLTERVVSTSGEAFNFVTASRYPLGPLCLVLALAYGYSFVVLMAGFASFMLSSRELICQDDEGSQRISELNLLRLRLTSPRVIVSDRFLAEGAQSVFKSEDMFKEVLNPPRLAAGFQMRDGTMHEDEGQSVVVLRNVRRFAVDFVQETRGESRRQMKIEDL</sequence>
<feature type="transmembrane region" description="Helical" evidence="2">
    <location>
        <begin position="96"/>
        <end position="119"/>
    </location>
</feature>
<evidence type="ECO:0000256" key="2">
    <source>
        <dbReference type="SAM" id="Phobius"/>
    </source>
</evidence>
<evidence type="ECO:0000313" key="3">
    <source>
        <dbReference type="EMBL" id="KAJ7618727.1"/>
    </source>
</evidence>
<protein>
    <submittedName>
        <fullName evidence="3">Uncharacterized protein</fullName>
    </submittedName>
</protein>
<dbReference type="Proteomes" id="UP001221142">
    <property type="component" value="Unassembled WGS sequence"/>
</dbReference>
<keyword evidence="2" id="KW-0812">Transmembrane</keyword>
<feature type="transmembrane region" description="Helical" evidence="2">
    <location>
        <begin position="246"/>
        <end position="267"/>
    </location>
</feature>
<accession>A0AAD7BF07</accession>
<organism evidence="3 4">
    <name type="scientific">Roridomyces roridus</name>
    <dbReference type="NCBI Taxonomy" id="1738132"/>
    <lineage>
        <taxon>Eukaryota</taxon>
        <taxon>Fungi</taxon>
        <taxon>Dikarya</taxon>
        <taxon>Basidiomycota</taxon>
        <taxon>Agaricomycotina</taxon>
        <taxon>Agaricomycetes</taxon>
        <taxon>Agaricomycetidae</taxon>
        <taxon>Agaricales</taxon>
        <taxon>Marasmiineae</taxon>
        <taxon>Mycenaceae</taxon>
        <taxon>Roridomyces</taxon>
    </lineage>
</organism>
<dbReference type="EMBL" id="JARKIF010000019">
    <property type="protein sequence ID" value="KAJ7618727.1"/>
    <property type="molecule type" value="Genomic_DNA"/>
</dbReference>
<keyword evidence="4" id="KW-1185">Reference proteome</keyword>
<feature type="region of interest" description="Disordered" evidence="1">
    <location>
        <begin position="1"/>
        <end position="24"/>
    </location>
</feature>
<gene>
    <name evidence="3" type="ORF">FB45DRAFT_170779</name>
</gene>